<reference evidence="2" key="1">
    <citation type="submission" date="2021-12" db="EMBL/GenBank/DDBJ databases">
        <authorList>
            <person name="Martin H S."/>
        </authorList>
    </citation>
    <scope>NUCLEOTIDE SEQUENCE</scope>
</reference>
<gene>
    <name evidence="2" type="ORF">BINO364_LOCUS3397</name>
</gene>
<dbReference type="AlphaFoldDB" id="A0A8J9Y7W9"/>
<organism evidence="2 3">
    <name type="scientific">Brenthis ino</name>
    <name type="common">lesser marbled fritillary</name>
    <dbReference type="NCBI Taxonomy" id="405034"/>
    <lineage>
        <taxon>Eukaryota</taxon>
        <taxon>Metazoa</taxon>
        <taxon>Ecdysozoa</taxon>
        <taxon>Arthropoda</taxon>
        <taxon>Hexapoda</taxon>
        <taxon>Insecta</taxon>
        <taxon>Pterygota</taxon>
        <taxon>Neoptera</taxon>
        <taxon>Endopterygota</taxon>
        <taxon>Lepidoptera</taxon>
        <taxon>Glossata</taxon>
        <taxon>Ditrysia</taxon>
        <taxon>Papilionoidea</taxon>
        <taxon>Nymphalidae</taxon>
        <taxon>Heliconiinae</taxon>
        <taxon>Argynnini</taxon>
        <taxon>Brenthis</taxon>
    </lineage>
</organism>
<dbReference type="Proteomes" id="UP000838878">
    <property type="component" value="Chromosome 11"/>
</dbReference>
<feature type="non-terminal residue" evidence="2">
    <location>
        <position position="78"/>
    </location>
</feature>
<evidence type="ECO:0000313" key="3">
    <source>
        <dbReference type="Proteomes" id="UP000838878"/>
    </source>
</evidence>
<feature type="region of interest" description="Disordered" evidence="1">
    <location>
        <begin position="43"/>
        <end position="63"/>
    </location>
</feature>
<protein>
    <submittedName>
        <fullName evidence="2">Uncharacterized protein</fullName>
    </submittedName>
</protein>
<evidence type="ECO:0000313" key="2">
    <source>
        <dbReference type="EMBL" id="CAH0716686.1"/>
    </source>
</evidence>
<feature type="compositionally biased region" description="Basic and acidic residues" evidence="1">
    <location>
        <begin position="43"/>
        <end position="59"/>
    </location>
</feature>
<dbReference type="EMBL" id="OV170231">
    <property type="protein sequence ID" value="CAH0716686.1"/>
    <property type="molecule type" value="Genomic_DNA"/>
</dbReference>
<name>A0A8J9Y7W9_9NEOP</name>
<sequence length="78" mass="7933">MIGGRGGWCLIASNAAEDLHLHGLGADRGAGLAAQLAAVVESPARDEMLRPAPRAREHSGYGASSLRAVAPVRGCGQT</sequence>
<proteinExistence type="predicted"/>
<accession>A0A8J9Y7W9</accession>
<keyword evidence="3" id="KW-1185">Reference proteome</keyword>
<evidence type="ECO:0000256" key="1">
    <source>
        <dbReference type="SAM" id="MobiDB-lite"/>
    </source>
</evidence>